<evidence type="ECO:0000259" key="1">
    <source>
        <dbReference type="Pfam" id="PF20256"/>
    </source>
</evidence>
<dbReference type="InterPro" id="IPR037165">
    <property type="entry name" value="AldOxase/xan_DH_Mopterin-bd_sf"/>
</dbReference>
<dbReference type="RefSeq" id="WP_214917683.1">
    <property type="nucleotide sequence ID" value="NZ_JAGGNX010000022.1"/>
</dbReference>
<dbReference type="EMBL" id="JAGGOB010000020">
    <property type="protein sequence ID" value="MBT2328908.1"/>
    <property type="molecule type" value="Genomic_DNA"/>
</dbReference>
<dbReference type="Proteomes" id="UP000692896">
    <property type="component" value="Unassembled WGS sequence"/>
</dbReference>
<dbReference type="SUPFAM" id="SSF56003">
    <property type="entry name" value="Molybdenum cofactor-binding domain"/>
    <property type="match status" value="1"/>
</dbReference>
<gene>
    <name evidence="2" type="ORF">J7E47_09260</name>
</gene>
<evidence type="ECO:0000313" key="2">
    <source>
        <dbReference type="EMBL" id="MBT2328908.1"/>
    </source>
</evidence>
<feature type="domain" description="Aldehyde oxidase/xanthine dehydrogenase second molybdopterin binding" evidence="1">
    <location>
        <begin position="90"/>
        <end position="165"/>
    </location>
</feature>
<comment type="caution">
    <text evidence="2">The sequence shown here is derived from an EMBL/GenBank/DDBJ whole genome shotgun (WGS) entry which is preliminary data.</text>
</comment>
<accession>A0A944DJJ6</accession>
<dbReference type="GO" id="GO:0016491">
    <property type="term" value="F:oxidoreductase activity"/>
    <property type="evidence" value="ECO:0007669"/>
    <property type="project" value="InterPro"/>
</dbReference>
<dbReference type="PANTHER" id="PTHR47495">
    <property type="entry name" value="ALDEHYDE DEHYDROGENASE"/>
    <property type="match status" value="1"/>
</dbReference>
<proteinExistence type="predicted"/>
<organism evidence="2 3">
    <name type="scientific">Pseudomonas fluorescens</name>
    <dbReference type="NCBI Taxonomy" id="294"/>
    <lineage>
        <taxon>Bacteria</taxon>
        <taxon>Pseudomonadati</taxon>
        <taxon>Pseudomonadota</taxon>
        <taxon>Gammaproteobacteria</taxon>
        <taxon>Pseudomonadales</taxon>
        <taxon>Pseudomonadaceae</taxon>
        <taxon>Pseudomonas</taxon>
    </lineage>
</organism>
<dbReference type="InterPro" id="IPR046867">
    <property type="entry name" value="AldOxase/xan_DH_MoCoBD2"/>
</dbReference>
<evidence type="ECO:0000313" key="3">
    <source>
        <dbReference type="Proteomes" id="UP000692896"/>
    </source>
</evidence>
<name>A0A944DJJ6_PSEFL</name>
<reference evidence="2" key="1">
    <citation type="submission" date="2021-03" db="EMBL/GenBank/DDBJ databases">
        <title>Genomic analysis provides insights into the functional capacity of soil bacteria communities inhabiting an altitudinal gradient in the Atacama Desert.</title>
        <authorList>
            <person name="Gonzalez M."/>
            <person name="Maldonado J."/>
            <person name="Maza F."/>
            <person name="Hodar C."/>
            <person name="Cortes M."/>
            <person name="Palma R."/>
            <person name="Andreani C."/>
            <person name="Gaete A."/>
            <person name="Vasquez-Dean J."/>
            <person name="Acuna V."/>
            <person name="Aguado M."/>
            <person name="Mandakovic D."/>
            <person name="Latorre M."/>
            <person name="Orellana A."/>
            <person name="Gutierrez R."/>
            <person name="Montecino M."/>
            <person name="Allende M."/>
            <person name="Maass A."/>
            <person name="Cambiazo V."/>
        </authorList>
    </citation>
    <scope>NUCLEOTIDE SEQUENCE</scope>
    <source>
        <strain evidence="2">ISL-25</strain>
    </source>
</reference>
<sequence length="252" mass="27232">MSHPDARNSALNQFTWPSTLDSNLDRKDLLLCVFAEQRFMAAQVRACKLDQKDYLLSLIDSASTVSDGSGPPSGFDANRMRNVIAEAATKGHWGKPSGHGRAQGIAAHYDSQTCVAVVLDVEVSDEGHVSVHDVVVVADLGLVENPGRLRSQLKGACLMGVAFVTSCNNGPTTDNPSPVDDNCTHWPLLSLLPRQIAVYLTNPTQTLEASQPSQLIYVPVVRALCNGICNATGARPGHLPFRSQLLERTVYR</sequence>
<protein>
    <submittedName>
        <fullName evidence="2">Molybdopterin-dependent oxidoreductase</fullName>
    </submittedName>
</protein>
<dbReference type="Gene3D" id="3.30.365.10">
    <property type="entry name" value="Aldehyde oxidase/xanthine dehydrogenase, molybdopterin binding domain"/>
    <property type="match status" value="1"/>
</dbReference>
<dbReference type="PANTHER" id="PTHR47495:SF3">
    <property type="entry name" value="BLR6219 PROTEIN"/>
    <property type="match status" value="1"/>
</dbReference>
<dbReference type="InterPro" id="IPR052516">
    <property type="entry name" value="N-heterocyclic_Hydroxylase"/>
</dbReference>
<dbReference type="Pfam" id="PF20256">
    <property type="entry name" value="MoCoBD_2"/>
    <property type="match status" value="1"/>
</dbReference>
<dbReference type="AlphaFoldDB" id="A0A944DJJ6"/>